<dbReference type="InterPro" id="IPR038279">
    <property type="entry name" value="Ndc10_dom2_sf"/>
</dbReference>
<evidence type="ECO:0000313" key="3">
    <source>
        <dbReference type="Proteomes" id="UP000078561"/>
    </source>
</evidence>
<dbReference type="InParanoid" id="A0A168QQA0"/>
<organism evidence="2">
    <name type="scientific">Absidia glauca</name>
    <name type="common">Pin mould</name>
    <dbReference type="NCBI Taxonomy" id="4829"/>
    <lineage>
        <taxon>Eukaryota</taxon>
        <taxon>Fungi</taxon>
        <taxon>Fungi incertae sedis</taxon>
        <taxon>Mucoromycota</taxon>
        <taxon>Mucoromycotina</taxon>
        <taxon>Mucoromycetes</taxon>
        <taxon>Mucorales</taxon>
        <taxon>Cunninghamellaceae</taxon>
        <taxon>Absidia</taxon>
    </lineage>
</organism>
<dbReference type="AlphaFoldDB" id="A0A168QQA0"/>
<dbReference type="InterPro" id="IPR031872">
    <property type="entry name" value="NDC10_II"/>
</dbReference>
<dbReference type="Gene3D" id="1.10.443.20">
    <property type="entry name" value="Centromere DNA-binding protein complex CBF3 subunit, domain 2"/>
    <property type="match status" value="1"/>
</dbReference>
<dbReference type="OrthoDB" id="5093479at2759"/>
<dbReference type="EMBL" id="LT554468">
    <property type="protein sequence ID" value="SAM05297.1"/>
    <property type="molecule type" value="Genomic_DNA"/>
</dbReference>
<protein>
    <recommendedName>
        <fullName evidence="1">Ndc10 domain-containing protein</fullName>
    </recommendedName>
</protein>
<keyword evidence="3" id="KW-1185">Reference proteome</keyword>
<dbReference type="Pfam" id="PF16787">
    <property type="entry name" value="NDC10_II"/>
    <property type="match status" value="1"/>
</dbReference>
<accession>A0A168QQA0</accession>
<evidence type="ECO:0000259" key="1">
    <source>
        <dbReference type="Pfam" id="PF16787"/>
    </source>
</evidence>
<proteinExistence type="predicted"/>
<dbReference type="GO" id="GO:0003677">
    <property type="term" value="F:DNA binding"/>
    <property type="evidence" value="ECO:0007669"/>
    <property type="project" value="InterPro"/>
</dbReference>
<evidence type="ECO:0000313" key="2">
    <source>
        <dbReference type="EMBL" id="SAM05297.1"/>
    </source>
</evidence>
<reference evidence="2" key="1">
    <citation type="submission" date="2016-04" db="EMBL/GenBank/DDBJ databases">
        <authorList>
            <person name="Evans L.H."/>
            <person name="Alamgir A."/>
            <person name="Owens N."/>
            <person name="Weber N.D."/>
            <person name="Virtaneva K."/>
            <person name="Barbian K."/>
            <person name="Babar A."/>
            <person name="Rosenke K."/>
        </authorList>
    </citation>
    <scope>NUCLEOTIDE SEQUENCE [LARGE SCALE GENOMIC DNA]</scope>
    <source>
        <strain evidence="2">CBS 101.48</strain>
    </source>
</reference>
<name>A0A168QQA0_ABSGL</name>
<feature type="domain" description="Ndc10" evidence="1">
    <location>
        <begin position="49"/>
        <end position="90"/>
    </location>
</feature>
<dbReference type="Proteomes" id="UP000078561">
    <property type="component" value="Unassembled WGS sequence"/>
</dbReference>
<sequence length="112" mass="12931">MADSFILHVSPLTHLPASARSCSRRSANDMTDWWRKSSVLEILITTVVENAFVQVIMMLRKTFIQGSALMMDFHPCYPIWQHQIFSDPAYLSSRRDMLQIEAQEHDPAHTLL</sequence>
<gene>
    <name evidence="2" type="primary">ABSGL_11172.1 scaffold 12295</name>
</gene>